<dbReference type="CDD" id="cd00586">
    <property type="entry name" value="4HBT"/>
    <property type="match status" value="1"/>
</dbReference>
<comment type="caution">
    <text evidence="2">The sequence shown here is derived from an EMBL/GenBank/DDBJ whole genome shotgun (WGS) entry which is preliminary data.</text>
</comment>
<gene>
    <name evidence="2" type="ORF">DL764_005365</name>
</gene>
<dbReference type="EMBL" id="QJNU01000280">
    <property type="protein sequence ID" value="RYP03121.1"/>
    <property type="molecule type" value="Genomic_DNA"/>
</dbReference>
<feature type="region of interest" description="Disordered" evidence="1">
    <location>
        <begin position="34"/>
        <end position="74"/>
    </location>
</feature>
<keyword evidence="3" id="KW-1185">Reference proteome</keyword>
<evidence type="ECO:0000256" key="1">
    <source>
        <dbReference type="SAM" id="MobiDB-lite"/>
    </source>
</evidence>
<dbReference type="Proteomes" id="UP000293360">
    <property type="component" value="Unassembled WGS sequence"/>
</dbReference>
<dbReference type="InterPro" id="IPR050563">
    <property type="entry name" value="4-hydroxybenzoyl-CoA_TE"/>
</dbReference>
<protein>
    <recommendedName>
        <fullName evidence="4">Thioesterase domain-containing protein</fullName>
    </recommendedName>
</protein>
<dbReference type="Pfam" id="PF13279">
    <property type="entry name" value="4HBT_2"/>
    <property type="match status" value="1"/>
</dbReference>
<sequence>MSRRARIRPFLILNRAPATILNVATPRTVAVPQCLSSSSRHHQRQRKSPPAPPSCRHCSTSQQSSSQPPPPPPRWLSDLTARLGKCIMFGCGPAQVARAAGVLRALATEWRALVAGSEGFLTGGRRGLEGHQVVWGEQDSFQHVNNANYIRYAESSRVNWITYFAGVDRPHGKDWRELMTPKGVGLIMKSIKAEYKFPMTYPDRISVYHKLRAMPDASDTSLILDCVILSHRHRRAAATTEEDVVIYDYKEAKKTTMPPFVLDIFRDTWRLQEKEVRRARSRVWDLIREVEGLEKETWNREDAVEDLGSAGKKS</sequence>
<evidence type="ECO:0008006" key="4">
    <source>
        <dbReference type="Google" id="ProtNLM"/>
    </source>
</evidence>
<dbReference type="PANTHER" id="PTHR31793">
    <property type="entry name" value="4-HYDROXYBENZOYL-COA THIOESTERASE FAMILY MEMBER"/>
    <property type="match status" value="1"/>
</dbReference>
<dbReference type="OrthoDB" id="5538558at2759"/>
<dbReference type="PANTHER" id="PTHR31793:SF39">
    <property type="entry name" value="THIOESTERASE_THIOL ESTER DEHYDRASE-ISOMERASE"/>
    <property type="match status" value="1"/>
</dbReference>
<organism evidence="2 3">
    <name type="scientific">Monosporascus ibericus</name>
    <dbReference type="NCBI Taxonomy" id="155417"/>
    <lineage>
        <taxon>Eukaryota</taxon>
        <taxon>Fungi</taxon>
        <taxon>Dikarya</taxon>
        <taxon>Ascomycota</taxon>
        <taxon>Pezizomycotina</taxon>
        <taxon>Sordariomycetes</taxon>
        <taxon>Xylariomycetidae</taxon>
        <taxon>Xylariales</taxon>
        <taxon>Xylariales incertae sedis</taxon>
        <taxon>Monosporascus</taxon>
    </lineage>
</organism>
<dbReference type="InterPro" id="IPR029069">
    <property type="entry name" value="HotDog_dom_sf"/>
</dbReference>
<evidence type="ECO:0000313" key="3">
    <source>
        <dbReference type="Proteomes" id="UP000293360"/>
    </source>
</evidence>
<evidence type="ECO:0000313" key="2">
    <source>
        <dbReference type="EMBL" id="RYP03121.1"/>
    </source>
</evidence>
<proteinExistence type="predicted"/>
<accession>A0A4Q4T959</accession>
<dbReference type="SUPFAM" id="SSF54637">
    <property type="entry name" value="Thioesterase/thiol ester dehydrase-isomerase"/>
    <property type="match status" value="1"/>
</dbReference>
<dbReference type="Gene3D" id="3.10.129.10">
    <property type="entry name" value="Hotdog Thioesterase"/>
    <property type="match status" value="1"/>
</dbReference>
<reference evidence="2 3" key="1">
    <citation type="submission" date="2018-06" db="EMBL/GenBank/DDBJ databases">
        <title>Complete Genomes of Monosporascus.</title>
        <authorList>
            <person name="Robinson A.J."/>
            <person name="Natvig D.O."/>
        </authorList>
    </citation>
    <scope>NUCLEOTIDE SEQUENCE [LARGE SCALE GENOMIC DNA]</scope>
    <source>
        <strain evidence="2 3">CBS 110550</strain>
    </source>
</reference>
<dbReference type="AlphaFoldDB" id="A0A4Q4T959"/>
<dbReference type="GO" id="GO:0047617">
    <property type="term" value="F:fatty acyl-CoA hydrolase activity"/>
    <property type="evidence" value="ECO:0007669"/>
    <property type="project" value="TreeGrafter"/>
</dbReference>
<name>A0A4Q4T959_9PEZI</name>